<evidence type="ECO:0000313" key="2">
    <source>
        <dbReference type="EMBL" id="SDL49430.1"/>
    </source>
</evidence>
<feature type="transmembrane region" description="Helical" evidence="1">
    <location>
        <begin position="300"/>
        <end position="320"/>
    </location>
</feature>
<keyword evidence="1" id="KW-0812">Transmembrane</keyword>
<dbReference type="Pfam" id="PF05684">
    <property type="entry name" value="DUF819"/>
    <property type="match status" value="1"/>
</dbReference>
<feature type="transmembrane region" description="Helical" evidence="1">
    <location>
        <begin position="171"/>
        <end position="190"/>
    </location>
</feature>
<dbReference type="OrthoDB" id="653763at2"/>
<feature type="transmembrane region" description="Helical" evidence="1">
    <location>
        <begin position="269"/>
        <end position="288"/>
    </location>
</feature>
<keyword evidence="1" id="KW-1133">Transmembrane helix</keyword>
<organism evidence="2 3">
    <name type="scientific">Siphonobacter aquaeclarae</name>
    <dbReference type="NCBI Taxonomy" id="563176"/>
    <lineage>
        <taxon>Bacteria</taxon>
        <taxon>Pseudomonadati</taxon>
        <taxon>Bacteroidota</taxon>
        <taxon>Cytophagia</taxon>
        <taxon>Cytophagales</taxon>
        <taxon>Cytophagaceae</taxon>
        <taxon>Siphonobacter</taxon>
    </lineage>
</organism>
<reference evidence="2 3" key="1">
    <citation type="submission" date="2016-10" db="EMBL/GenBank/DDBJ databases">
        <authorList>
            <person name="de Groot N.N."/>
        </authorList>
    </citation>
    <scope>NUCLEOTIDE SEQUENCE [LARGE SCALE GENOMIC DNA]</scope>
    <source>
        <strain evidence="2 3">DSM 21668</strain>
    </source>
</reference>
<dbReference type="Proteomes" id="UP000198901">
    <property type="component" value="Unassembled WGS sequence"/>
</dbReference>
<feature type="transmembrane region" description="Helical" evidence="1">
    <location>
        <begin position="6"/>
        <end position="24"/>
    </location>
</feature>
<keyword evidence="3" id="KW-1185">Reference proteome</keyword>
<dbReference type="PANTHER" id="PTHR34289:SF8">
    <property type="entry name" value="DUF819 DOMAIN-CONTAINING PROTEIN"/>
    <property type="match status" value="1"/>
</dbReference>
<dbReference type="STRING" id="563176.SAMN04488090_1031"/>
<accession>A0A1G9KHT9</accession>
<dbReference type="AlphaFoldDB" id="A0A1G9KHT9"/>
<proteinExistence type="predicted"/>
<sequence length="411" mass="43786">MISNYAVVLGILCAVLGTVFYVSSFPSLKKFFNLIPPVLLCYFIPGLMTTAGLFADDVTGDNSAIYKVVSQYLLPATLVLFTLSMDIKTLRKLGVRTVLIFLAGITGVVVGGPIAVFIVKQFSPATVGGTGQDEVWRGLATIAGSWTGGGANQAALKEIFRPSEKLFSQSVAVDIIVGELWMALMIYGAGKAAQLDKLFKADASAIRDVQVSLETYKAKNERIPTLRDQLMILAIGFGITGAAHLIADNLVPYLQQFPALEKFSLTSKVFWIISLATLAGIILSFTRLRELEHVGASRTGSVFLYLLIATIGLKMNLLAIADNPGLFAVGLIWITIHGLFTLVAAKWLRAPFFFTAVGSQAAIGGPASAPVVAAAFHPSLAPVGVLLAILGYAIGTYCGYLTGLLMQWASL</sequence>
<feature type="transmembrane region" description="Helical" evidence="1">
    <location>
        <begin position="230"/>
        <end position="247"/>
    </location>
</feature>
<feature type="transmembrane region" description="Helical" evidence="1">
    <location>
        <begin position="65"/>
        <end position="85"/>
    </location>
</feature>
<feature type="transmembrane region" description="Helical" evidence="1">
    <location>
        <begin position="352"/>
        <end position="377"/>
    </location>
</feature>
<feature type="transmembrane region" description="Helical" evidence="1">
    <location>
        <begin position="31"/>
        <end position="53"/>
    </location>
</feature>
<feature type="transmembrane region" description="Helical" evidence="1">
    <location>
        <begin position="97"/>
        <end position="119"/>
    </location>
</feature>
<evidence type="ECO:0000256" key="1">
    <source>
        <dbReference type="SAM" id="Phobius"/>
    </source>
</evidence>
<feature type="transmembrane region" description="Helical" evidence="1">
    <location>
        <begin position="326"/>
        <end position="345"/>
    </location>
</feature>
<protein>
    <submittedName>
        <fullName evidence="2">Uncharacterized membrane protein</fullName>
    </submittedName>
</protein>
<dbReference type="InterPro" id="IPR008537">
    <property type="entry name" value="DUF819"/>
</dbReference>
<dbReference type="EMBL" id="FNGS01000002">
    <property type="protein sequence ID" value="SDL49430.1"/>
    <property type="molecule type" value="Genomic_DNA"/>
</dbReference>
<name>A0A1G9KHT9_9BACT</name>
<dbReference type="PANTHER" id="PTHR34289">
    <property type="entry name" value="PROTEIN, PUTATIVE (DUF819)-RELATED"/>
    <property type="match status" value="1"/>
</dbReference>
<feature type="transmembrane region" description="Helical" evidence="1">
    <location>
        <begin position="383"/>
        <end position="406"/>
    </location>
</feature>
<gene>
    <name evidence="2" type="ORF">SAMN04488090_1031</name>
</gene>
<keyword evidence="1" id="KW-0472">Membrane</keyword>
<dbReference type="RefSeq" id="WP_093198660.1">
    <property type="nucleotide sequence ID" value="NZ_FNGS01000002.1"/>
</dbReference>
<evidence type="ECO:0000313" key="3">
    <source>
        <dbReference type="Proteomes" id="UP000198901"/>
    </source>
</evidence>